<comment type="caution">
    <text evidence="2">The sequence shown here is derived from an EMBL/GenBank/DDBJ whole genome shotgun (WGS) entry which is preliminary data.</text>
</comment>
<keyword evidence="1" id="KW-0732">Signal</keyword>
<dbReference type="Proteomes" id="UP000306552">
    <property type="component" value="Unassembled WGS sequence"/>
</dbReference>
<protein>
    <submittedName>
        <fullName evidence="2">Gliding motility protein GldN</fullName>
    </submittedName>
</protein>
<dbReference type="OrthoDB" id="1141916at2"/>
<dbReference type="NCBIfam" id="TIGR03523">
    <property type="entry name" value="GldN"/>
    <property type="match status" value="1"/>
</dbReference>
<dbReference type="RefSeq" id="WP_138932145.1">
    <property type="nucleotide sequence ID" value="NZ_SWMU01000003.1"/>
</dbReference>
<keyword evidence="3" id="KW-1185">Reference proteome</keyword>
<accession>A0A4U5TQM2</accession>
<proteinExistence type="predicted"/>
<sequence>MPSRFIYCFVLLFSMSLSFAQSNILNASSPDDIDRINKEQEELDDSKPLPYGYVDKRDIMWSKIVWEKIDLNQKLNYPLLYPLDSNRLGEDRQSLFQVLINCIKKGATEPDAEDAITEVYSTSYFQQKKDYDEIQNSLKAIFLPDVALDLLGQYGITGTENVQLFLNRALADELGNYPDLYSEDLINQMKPYVIPTEITGADITAYLIKGIWYFDKRQGALKYRLIGIAPAGYDIQTQNPTYSGDPKVIPYFWVWYKDARNALHQAKVLNSENGAKPLTFDHLLNSRRFDAVIYKTQNIYEDREIENYIQDNALMQLLEARRIKDEIRNFELDLWAY</sequence>
<organism evidence="2 3">
    <name type="scientific">Mesohalobacter halotolerans</name>
    <dbReference type="NCBI Taxonomy" id="1883405"/>
    <lineage>
        <taxon>Bacteria</taxon>
        <taxon>Pseudomonadati</taxon>
        <taxon>Bacteroidota</taxon>
        <taxon>Flavobacteriia</taxon>
        <taxon>Flavobacteriales</taxon>
        <taxon>Flavobacteriaceae</taxon>
        <taxon>Mesohalobacter</taxon>
    </lineage>
</organism>
<feature type="chain" id="PRO_5020704481" evidence="1">
    <location>
        <begin position="21"/>
        <end position="337"/>
    </location>
</feature>
<name>A0A4U5TQM2_9FLAO</name>
<evidence type="ECO:0000313" key="2">
    <source>
        <dbReference type="EMBL" id="TKS56031.1"/>
    </source>
</evidence>
<evidence type="ECO:0000256" key="1">
    <source>
        <dbReference type="SAM" id="SignalP"/>
    </source>
</evidence>
<reference evidence="2 3" key="1">
    <citation type="submission" date="2019-04" db="EMBL/GenBank/DDBJ databases">
        <title>Psychroflexus halotolerans sp. nov., isolated from a marine solar saltern.</title>
        <authorList>
            <person name="Feng X."/>
        </authorList>
    </citation>
    <scope>NUCLEOTIDE SEQUENCE [LARGE SCALE GENOMIC DNA]</scope>
    <source>
        <strain evidence="2 3">WDS2C27</strain>
    </source>
</reference>
<gene>
    <name evidence="2" type="primary">gldN</name>
    <name evidence="2" type="ORF">FCN74_08375</name>
</gene>
<feature type="signal peptide" evidence="1">
    <location>
        <begin position="1"/>
        <end position="20"/>
    </location>
</feature>
<evidence type="ECO:0000313" key="3">
    <source>
        <dbReference type="Proteomes" id="UP000306552"/>
    </source>
</evidence>
<dbReference type="EMBL" id="SWMU01000003">
    <property type="protein sequence ID" value="TKS56031.1"/>
    <property type="molecule type" value="Genomic_DNA"/>
</dbReference>
<dbReference type="InterPro" id="IPR019847">
    <property type="entry name" value="Gliding_motility_assoc_GldN"/>
</dbReference>
<dbReference type="AlphaFoldDB" id="A0A4U5TQM2"/>
<dbReference type="Pfam" id="PF19841">
    <property type="entry name" value="GldN"/>
    <property type="match status" value="1"/>
</dbReference>